<evidence type="ECO:0008006" key="2">
    <source>
        <dbReference type="Google" id="ProtNLM"/>
    </source>
</evidence>
<dbReference type="InterPro" id="IPR043519">
    <property type="entry name" value="NT_sf"/>
</dbReference>
<accession>A0A0F8VXK1</accession>
<dbReference type="AlphaFoldDB" id="A0A0F8VXK1"/>
<dbReference type="EMBL" id="LAZR01068745">
    <property type="protein sequence ID" value="KKK49067.1"/>
    <property type="molecule type" value="Genomic_DNA"/>
</dbReference>
<dbReference type="Gene3D" id="3.30.460.10">
    <property type="entry name" value="Beta Polymerase, domain 2"/>
    <property type="match status" value="1"/>
</dbReference>
<organism evidence="1">
    <name type="scientific">marine sediment metagenome</name>
    <dbReference type="NCBI Taxonomy" id="412755"/>
    <lineage>
        <taxon>unclassified sequences</taxon>
        <taxon>metagenomes</taxon>
        <taxon>ecological metagenomes</taxon>
    </lineage>
</organism>
<sequence>ELDDPSFDHYMDLKFYLENLFGTSVDLVLADTIKPRLQPIITREVVYAKGL</sequence>
<reference evidence="1" key="1">
    <citation type="journal article" date="2015" name="Nature">
        <title>Complex archaea that bridge the gap between prokaryotes and eukaryotes.</title>
        <authorList>
            <person name="Spang A."/>
            <person name="Saw J.H."/>
            <person name="Jorgensen S.L."/>
            <person name="Zaremba-Niedzwiedzka K."/>
            <person name="Martijn J."/>
            <person name="Lind A.E."/>
            <person name="van Eijk R."/>
            <person name="Schleper C."/>
            <person name="Guy L."/>
            <person name="Ettema T.J."/>
        </authorList>
    </citation>
    <scope>NUCLEOTIDE SEQUENCE</scope>
</reference>
<proteinExistence type="predicted"/>
<evidence type="ECO:0000313" key="1">
    <source>
        <dbReference type="EMBL" id="KKK49067.1"/>
    </source>
</evidence>
<protein>
    <recommendedName>
        <fullName evidence="2">Nucleotidyltransferase</fullName>
    </recommendedName>
</protein>
<name>A0A0F8VXK1_9ZZZZ</name>
<gene>
    <name evidence="1" type="ORF">LCGC14_3138780</name>
</gene>
<comment type="caution">
    <text evidence="1">The sequence shown here is derived from an EMBL/GenBank/DDBJ whole genome shotgun (WGS) entry which is preliminary data.</text>
</comment>
<feature type="non-terminal residue" evidence="1">
    <location>
        <position position="1"/>
    </location>
</feature>